<evidence type="ECO:0000256" key="3">
    <source>
        <dbReference type="PROSITE-ProRule" id="PRU00023"/>
    </source>
</evidence>
<dbReference type="Gene3D" id="1.25.40.20">
    <property type="entry name" value="Ankyrin repeat-containing domain"/>
    <property type="match status" value="1"/>
</dbReference>
<dbReference type="PANTHER" id="PTHR24186">
    <property type="entry name" value="PROTEIN PHOSPHATASE 1 REGULATORY SUBUNIT"/>
    <property type="match status" value="1"/>
</dbReference>
<name>A0AAD5JDB7_ACENE</name>
<keyword evidence="1" id="KW-0677">Repeat</keyword>
<protein>
    <submittedName>
        <fullName evidence="4">Uncharacterized protein</fullName>
    </submittedName>
</protein>
<keyword evidence="5" id="KW-1185">Reference proteome</keyword>
<accession>A0AAD5JDB7</accession>
<dbReference type="InterPro" id="IPR002110">
    <property type="entry name" value="Ankyrin_rpt"/>
</dbReference>
<comment type="caution">
    <text evidence="4">The sequence shown here is derived from an EMBL/GenBank/DDBJ whole genome shotgun (WGS) entry which is preliminary data.</text>
</comment>
<evidence type="ECO:0000256" key="2">
    <source>
        <dbReference type="ARBA" id="ARBA00023043"/>
    </source>
</evidence>
<reference evidence="4" key="2">
    <citation type="submission" date="2023-02" db="EMBL/GenBank/DDBJ databases">
        <authorList>
            <person name="Swenson N.G."/>
            <person name="Wegrzyn J.L."/>
            <person name="Mcevoy S.L."/>
        </authorList>
    </citation>
    <scope>NUCLEOTIDE SEQUENCE</scope>
    <source>
        <strain evidence="4">91603</strain>
        <tissue evidence="4">Leaf</tissue>
    </source>
</reference>
<dbReference type="Pfam" id="PF12796">
    <property type="entry name" value="Ank_2"/>
    <property type="match status" value="2"/>
</dbReference>
<organism evidence="4 5">
    <name type="scientific">Acer negundo</name>
    <name type="common">Box elder</name>
    <dbReference type="NCBI Taxonomy" id="4023"/>
    <lineage>
        <taxon>Eukaryota</taxon>
        <taxon>Viridiplantae</taxon>
        <taxon>Streptophyta</taxon>
        <taxon>Embryophyta</taxon>
        <taxon>Tracheophyta</taxon>
        <taxon>Spermatophyta</taxon>
        <taxon>Magnoliopsida</taxon>
        <taxon>eudicotyledons</taxon>
        <taxon>Gunneridae</taxon>
        <taxon>Pentapetalae</taxon>
        <taxon>rosids</taxon>
        <taxon>malvids</taxon>
        <taxon>Sapindales</taxon>
        <taxon>Sapindaceae</taxon>
        <taxon>Hippocastanoideae</taxon>
        <taxon>Acereae</taxon>
        <taxon>Acer</taxon>
    </lineage>
</organism>
<dbReference type="PROSITE" id="PS50297">
    <property type="entry name" value="ANK_REP_REGION"/>
    <property type="match status" value="1"/>
</dbReference>
<dbReference type="SMART" id="SM00248">
    <property type="entry name" value="ANK"/>
    <property type="match status" value="4"/>
</dbReference>
<reference evidence="4" key="1">
    <citation type="journal article" date="2022" name="Plant J.">
        <title>Strategies of tolerance reflected in two North American maple genomes.</title>
        <authorList>
            <person name="McEvoy S.L."/>
            <person name="Sezen U.U."/>
            <person name="Trouern-Trend A."/>
            <person name="McMahon S.M."/>
            <person name="Schaberg P.G."/>
            <person name="Yang J."/>
            <person name="Wegrzyn J.L."/>
            <person name="Swenson N.G."/>
        </authorList>
    </citation>
    <scope>NUCLEOTIDE SEQUENCE</scope>
    <source>
        <strain evidence="4">91603</strain>
    </source>
</reference>
<dbReference type="SUPFAM" id="SSF48403">
    <property type="entry name" value="Ankyrin repeat"/>
    <property type="match status" value="1"/>
</dbReference>
<evidence type="ECO:0000313" key="4">
    <source>
        <dbReference type="EMBL" id="KAI9195303.1"/>
    </source>
</evidence>
<keyword evidence="2 3" id="KW-0040">ANK repeat</keyword>
<proteinExistence type="predicted"/>
<sequence>MLARFTLECPEYTSLSLLWKANRKLPYDANTVGKIPLYLAAEKGYAEVLEQLLGTCDSPADHGPYDRTALHVALTRKDEDMVETLLQAGERIHKSKQLDQQWWTPLHFSAHFGYIEIMKKLLNKDKSAAYKVCTEEKTALCVAAGLGKVNIMQELMSTRQECCEMVSGGEWIQILSSFAKLYIFISI</sequence>
<dbReference type="Proteomes" id="UP001064489">
    <property type="component" value="Chromosome 1"/>
</dbReference>
<dbReference type="EMBL" id="JAJSOW010000003">
    <property type="protein sequence ID" value="KAI9195303.1"/>
    <property type="molecule type" value="Genomic_DNA"/>
</dbReference>
<dbReference type="PROSITE" id="PS50088">
    <property type="entry name" value="ANK_REPEAT"/>
    <property type="match status" value="1"/>
</dbReference>
<gene>
    <name evidence="4" type="ORF">LWI28_013659</name>
</gene>
<evidence type="ECO:0000313" key="5">
    <source>
        <dbReference type="Proteomes" id="UP001064489"/>
    </source>
</evidence>
<dbReference type="PANTHER" id="PTHR24186:SF36">
    <property type="entry name" value="SERINE_THREONINE-PROTEIN PHOSPHATASE 6 REGULATORY ANKYRIN REPEAT SUBUNIT A-LIKE"/>
    <property type="match status" value="1"/>
</dbReference>
<evidence type="ECO:0000256" key="1">
    <source>
        <dbReference type="ARBA" id="ARBA00022737"/>
    </source>
</evidence>
<dbReference type="AlphaFoldDB" id="A0AAD5JDB7"/>
<feature type="repeat" description="ANK" evidence="3">
    <location>
        <begin position="65"/>
        <end position="97"/>
    </location>
</feature>
<dbReference type="InterPro" id="IPR036770">
    <property type="entry name" value="Ankyrin_rpt-contain_sf"/>
</dbReference>
<dbReference type="GO" id="GO:0005886">
    <property type="term" value="C:plasma membrane"/>
    <property type="evidence" value="ECO:0007669"/>
    <property type="project" value="TreeGrafter"/>
</dbReference>